<reference evidence="4 5" key="1">
    <citation type="submission" date="2020-05" db="EMBL/GenBank/DDBJ databases">
        <title>MicrobeNet Type strains.</title>
        <authorList>
            <person name="Nicholson A.C."/>
        </authorList>
    </citation>
    <scope>NUCLEOTIDE SEQUENCE [LARGE SCALE GENOMIC DNA]</scope>
    <source>
        <strain evidence="4 5">JCM 14547</strain>
    </source>
</reference>
<keyword evidence="2" id="KW-0812">Transmembrane</keyword>
<name>A0A849BX36_9ACTN</name>
<organism evidence="4 5">
    <name type="scientific">Pseudokineococcus marinus</name>
    <dbReference type="NCBI Taxonomy" id="351215"/>
    <lineage>
        <taxon>Bacteria</taxon>
        <taxon>Bacillati</taxon>
        <taxon>Actinomycetota</taxon>
        <taxon>Actinomycetes</taxon>
        <taxon>Kineosporiales</taxon>
        <taxon>Kineosporiaceae</taxon>
        <taxon>Pseudokineococcus</taxon>
    </lineage>
</organism>
<dbReference type="EMBL" id="JABEMA010000578">
    <property type="protein sequence ID" value="NNH24884.1"/>
    <property type="molecule type" value="Genomic_DNA"/>
</dbReference>
<gene>
    <name evidence="4" type="ORF">HLB09_17660</name>
</gene>
<feature type="region of interest" description="Disordered" evidence="1">
    <location>
        <begin position="162"/>
        <end position="181"/>
    </location>
</feature>
<proteinExistence type="predicted"/>
<feature type="non-terminal residue" evidence="4">
    <location>
        <position position="333"/>
    </location>
</feature>
<dbReference type="RefSeq" id="WP_171204561.1">
    <property type="nucleotide sequence ID" value="NZ_JABEMA010000578.1"/>
</dbReference>
<keyword evidence="2" id="KW-0472">Membrane</keyword>
<evidence type="ECO:0000256" key="1">
    <source>
        <dbReference type="SAM" id="MobiDB-lite"/>
    </source>
</evidence>
<evidence type="ECO:0000313" key="5">
    <source>
        <dbReference type="Proteomes" id="UP000555552"/>
    </source>
</evidence>
<feature type="compositionally biased region" description="Low complexity" evidence="1">
    <location>
        <begin position="1"/>
        <end position="12"/>
    </location>
</feature>
<keyword evidence="5" id="KW-1185">Reference proteome</keyword>
<dbReference type="InterPro" id="IPR025646">
    <property type="entry name" value="DUF4350"/>
</dbReference>
<comment type="caution">
    <text evidence="4">The sequence shown here is derived from an EMBL/GenBank/DDBJ whole genome shotgun (WGS) entry which is preliminary data.</text>
</comment>
<evidence type="ECO:0000256" key="2">
    <source>
        <dbReference type="SAM" id="Phobius"/>
    </source>
</evidence>
<evidence type="ECO:0000313" key="4">
    <source>
        <dbReference type="EMBL" id="NNH24884.1"/>
    </source>
</evidence>
<feature type="non-terminal residue" evidence="4">
    <location>
        <position position="1"/>
    </location>
</feature>
<evidence type="ECO:0000259" key="3">
    <source>
        <dbReference type="Pfam" id="PF14258"/>
    </source>
</evidence>
<feature type="transmembrane region" description="Helical" evidence="2">
    <location>
        <begin position="27"/>
        <end position="45"/>
    </location>
</feature>
<dbReference type="Pfam" id="PF14258">
    <property type="entry name" value="DUF4350"/>
    <property type="match status" value="1"/>
</dbReference>
<keyword evidence="2" id="KW-1133">Transmembrane helix</keyword>
<feature type="domain" description="DUF4350" evidence="3">
    <location>
        <begin position="56"/>
        <end position="243"/>
    </location>
</feature>
<feature type="region of interest" description="Disordered" evidence="1">
    <location>
        <begin position="1"/>
        <end position="24"/>
    </location>
</feature>
<dbReference type="AlphaFoldDB" id="A0A849BX36"/>
<protein>
    <submittedName>
        <fullName evidence="4">DUF4350 domain-containing protein</fullName>
    </submittedName>
</protein>
<dbReference type="Proteomes" id="UP000555552">
    <property type="component" value="Unassembled WGS sequence"/>
</dbReference>
<sequence length="333" mass="33515">TATPVAAAAPPENAEDRPRARRRPRRGPVALALLAVLVLVALVVGSRGTGRGALDPASPEPDGARAVAQVLGDLGVDVIRTTSTAATLDAVRAAGPGGAAVLVVPTAPLGTAQLEDLAASGADLLLVQPTAEDLEVLAPSLRLGEDVEAASAVPPQCDLPAATAAGPATGGGTLVEPRDDEDPNVTLCYGLPFGGAPYAVVDAGGDSAGEAAGGRVVVLGQPDVLRNETVADEGNAALALATLGARDTLVWYLPDPLDPALSDEPLPLSALVPPGLVRAAQVLGVAALLLLLWRGRRLGRLVPERLPVVVRAAEAVEGRGRLYRASGDRAHAA</sequence>
<accession>A0A849BX36</accession>